<dbReference type="AlphaFoldDB" id="A0A4P2VNB5"/>
<feature type="domain" description="Methyltransferase" evidence="1">
    <location>
        <begin position="124"/>
        <end position="236"/>
    </location>
</feature>
<keyword evidence="2" id="KW-0489">Methyltransferase</keyword>
<name>A0A4P2VNB5_FLUSA</name>
<dbReference type="InterPro" id="IPR025714">
    <property type="entry name" value="Methyltranfer_dom"/>
</dbReference>
<gene>
    <name evidence="2" type="ORF">JCM31447_15020</name>
</gene>
<dbReference type="SUPFAM" id="SSF53335">
    <property type="entry name" value="S-adenosyl-L-methionine-dependent methyltransferases"/>
    <property type="match status" value="1"/>
</dbReference>
<dbReference type="KEGG" id="sbf:JCM31447_15020"/>
<evidence type="ECO:0000313" key="3">
    <source>
        <dbReference type="Proteomes" id="UP000291236"/>
    </source>
</evidence>
<protein>
    <submittedName>
        <fullName evidence="2">Class I SAM-dependent methyltransferase</fullName>
    </submittedName>
</protein>
<dbReference type="GO" id="GO:0032259">
    <property type="term" value="P:methylation"/>
    <property type="evidence" value="ECO:0007669"/>
    <property type="project" value="UniProtKB-KW"/>
</dbReference>
<keyword evidence="3" id="KW-1185">Reference proteome</keyword>
<evidence type="ECO:0000313" key="2">
    <source>
        <dbReference type="EMBL" id="BBH53059.1"/>
    </source>
</evidence>
<keyword evidence="2" id="KW-0808">Transferase</keyword>
<dbReference type="Proteomes" id="UP000291236">
    <property type="component" value="Chromosome"/>
</dbReference>
<dbReference type="RefSeq" id="WP_172603832.1">
    <property type="nucleotide sequence ID" value="NZ_AP019368.1"/>
</dbReference>
<dbReference type="InterPro" id="IPR029063">
    <property type="entry name" value="SAM-dependent_MTases_sf"/>
</dbReference>
<dbReference type="GO" id="GO:0008168">
    <property type="term" value="F:methyltransferase activity"/>
    <property type="evidence" value="ECO:0007669"/>
    <property type="project" value="UniProtKB-KW"/>
</dbReference>
<evidence type="ECO:0000259" key="1">
    <source>
        <dbReference type="Pfam" id="PF13847"/>
    </source>
</evidence>
<dbReference type="Pfam" id="PF13847">
    <property type="entry name" value="Methyltransf_31"/>
    <property type="match status" value="1"/>
</dbReference>
<dbReference type="EMBL" id="AP019368">
    <property type="protein sequence ID" value="BBH53059.1"/>
    <property type="molecule type" value="Genomic_DNA"/>
</dbReference>
<sequence length="306" mass="35674">MNNHNILSHKNVQNDDFNNTYQELIKKIKNNNTDVILQDELIKILDRVKSSEMGRFLIENSGFNGFWTEYMCSYPETKKLGFNVSENKDENYLMENLPIAIATQSRYQIFKSEIKKRLKDNIKIASLPCGLMNDILSLNFHDYKNFMIHGIDLDTSSLQQARAISLTKGLTYHCKFTREDAWEINYKNEYDLFISNGLNIYVDNDEKQIEMYKKIHTSLKENGELLTSTTVPPPDINKDSCWDMNKINSASYRFQNLFFKHFTNYNENNLRTPDQLCKILEKSGFSNFKILPDVLGVFVTIVATKC</sequence>
<proteinExistence type="predicted"/>
<dbReference type="Gene3D" id="3.40.50.150">
    <property type="entry name" value="Vaccinia Virus protein VP39"/>
    <property type="match status" value="1"/>
</dbReference>
<accession>A0A4P2VNB5</accession>
<organism evidence="2 3">
    <name type="scientific">Fluviispira sanaruensis</name>
    <dbReference type="NCBI Taxonomy" id="2493639"/>
    <lineage>
        <taxon>Bacteria</taxon>
        <taxon>Pseudomonadati</taxon>
        <taxon>Bdellovibrionota</taxon>
        <taxon>Oligoflexia</taxon>
        <taxon>Silvanigrellales</taxon>
        <taxon>Silvanigrellaceae</taxon>
        <taxon>Fluviispira</taxon>
    </lineage>
</organism>
<reference evidence="2 3" key="1">
    <citation type="submission" date="2018-12" db="EMBL/GenBank/DDBJ databases">
        <title>Rubrispira sanarue gen. nov., sp., nov., a member of the order Silvanigrellales, isolated from a brackish lake in Hamamatsu Japan.</title>
        <authorList>
            <person name="Maejima Y."/>
            <person name="Iino T."/>
            <person name="Muraguchi Y."/>
            <person name="Fukuda K."/>
            <person name="Nojiri H."/>
            <person name="Ohkuma M."/>
            <person name="Moriuchi R."/>
            <person name="Dohra H."/>
            <person name="Kimbara K."/>
            <person name="Shintani M."/>
        </authorList>
    </citation>
    <scope>NUCLEOTIDE SEQUENCE [LARGE SCALE GENOMIC DNA]</scope>
    <source>
        <strain evidence="2 3">RF1110005</strain>
    </source>
</reference>